<name>A0A9N9C7X6_9GLOM</name>
<evidence type="ECO:0000313" key="4">
    <source>
        <dbReference type="Proteomes" id="UP000789739"/>
    </source>
</evidence>
<evidence type="ECO:0000256" key="1">
    <source>
        <dbReference type="ARBA" id="ARBA00009856"/>
    </source>
</evidence>
<keyword evidence="4" id="KW-1185">Reference proteome</keyword>
<evidence type="ECO:0000313" key="3">
    <source>
        <dbReference type="EMBL" id="CAG8590354.1"/>
    </source>
</evidence>
<gene>
    <name evidence="3" type="ORF">PBRASI_LOCUS7091</name>
</gene>
<dbReference type="OrthoDB" id="551431at2759"/>
<dbReference type="InterPro" id="IPR012942">
    <property type="entry name" value="SRR1-like"/>
</dbReference>
<reference evidence="3" key="1">
    <citation type="submission" date="2021-06" db="EMBL/GenBank/DDBJ databases">
        <authorList>
            <person name="Kallberg Y."/>
            <person name="Tangrot J."/>
            <person name="Rosling A."/>
        </authorList>
    </citation>
    <scope>NUCLEOTIDE SEQUENCE</scope>
    <source>
        <strain evidence="3">BR232B</strain>
    </source>
</reference>
<comment type="caution">
    <text evidence="3">The sequence shown here is derived from an EMBL/GenBank/DDBJ whole genome shotgun (WGS) entry which is preliminary data.</text>
</comment>
<evidence type="ECO:0000259" key="2">
    <source>
        <dbReference type="Pfam" id="PF07985"/>
    </source>
</evidence>
<protein>
    <submittedName>
        <fullName evidence="3">2186_t:CDS:1</fullName>
    </submittedName>
</protein>
<dbReference type="GO" id="GO:0005737">
    <property type="term" value="C:cytoplasm"/>
    <property type="evidence" value="ECO:0007669"/>
    <property type="project" value="TreeGrafter"/>
</dbReference>
<dbReference type="PANTHER" id="PTHR28626:SF3">
    <property type="entry name" value="SRR1-LIKE PROTEIN"/>
    <property type="match status" value="1"/>
</dbReference>
<dbReference type="EMBL" id="CAJVPI010001031">
    <property type="protein sequence ID" value="CAG8590354.1"/>
    <property type="molecule type" value="Genomic_DNA"/>
</dbReference>
<dbReference type="Pfam" id="PF07985">
    <property type="entry name" value="SRR1"/>
    <property type="match status" value="1"/>
</dbReference>
<dbReference type="AlphaFoldDB" id="A0A9N9C7X6"/>
<proteinExistence type="inferred from homology"/>
<organism evidence="3 4">
    <name type="scientific">Paraglomus brasilianum</name>
    <dbReference type="NCBI Taxonomy" id="144538"/>
    <lineage>
        <taxon>Eukaryota</taxon>
        <taxon>Fungi</taxon>
        <taxon>Fungi incertae sedis</taxon>
        <taxon>Mucoromycota</taxon>
        <taxon>Glomeromycotina</taxon>
        <taxon>Glomeromycetes</taxon>
        <taxon>Paraglomerales</taxon>
        <taxon>Paraglomeraceae</taxon>
        <taxon>Paraglomus</taxon>
    </lineage>
</organism>
<dbReference type="InterPro" id="IPR040044">
    <property type="entry name" value="SRR1L"/>
</dbReference>
<dbReference type="PANTHER" id="PTHR28626">
    <property type="entry name" value="SRR1-LIKE PROTEIN"/>
    <property type="match status" value="1"/>
</dbReference>
<feature type="domain" description="SRR1-like" evidence="2">
    <location>
        <begin position="110"/>
        <end position="223"/>
    </location>
</feature>
<dbReference type="Proteomes" id="UP000789739">
    <property type="component" value="Unassembled WGS sequence"/>
</dbReference>
<comment type="similarity">
    <text evidence="1">Belongs to the SRR1 family.</text>
</comment>
<dbReference type="GO" id="GO:0005634">
    <property type="term" value="C:nucleus"/>
    <property type="evidence" value="ECO:0007669"/>
    <property type="project" value="TreeGrafter"/>
</dbReference>
<sequence length="251" mass="29105">MTHDDEAGVMVKSPGFRYKTFNSKKRRKRCKTNGKSITENDVINSIEMSRQLLMDSQFYMELKESLQKHLSTHSASVVDIVCYGIGSIESSILSRYQLALALLLRELLQRGQRVISQPTLFFMPHCPLSLYDNVLSANWEKHRLEQLIMIGNRFDFYEESHLTSLEYPLISIVVNLYAIQRYSSYTNSNYALSHVQILPFPTVTNEHSRSIPSTAFSDTSWQWFAFTSAIENDTTFWDCKTIKEYQDPELL</sequence>
<accession>A0A9N9C7X6</accession>